<dbReference type="GO" id="GO:0061630">
    <property type="term" value="F:ubiquitin protein ligase activity"/>
    <property type="evidence" value="ECO:0007669"/>
    <property type="project" value="UniProtKB-EC"/>
</dbReference>
<dbReference type="Proteomes" id="UP001431209">
    <property type="component" value="Unassembled WGS sequence"/>
</dbReference>
<feature type="region of interest" description="Disordered" evidence="8">
    <location>
        <begin position="493"/>
        <end position="532"/>
    </location>
</feature>
<comment type="caution">
    <text evidence="10">The sequence shown here is derived from an EMBL/GenBank/DDBJ whole genome shotgun (WGS) entry which is preliminary data.</text>
</comment>
<dbReference type="InterPro" id="IPR016024">
    <property type="entry name" value="ARM-type_fold"/>
</dbReference>
<feature type="domain" description="HECT" evidence="9">
    <location>
        <begin position="736"/>
        <end position="1070"/>
    </location>
</feature>
<feature type="region of interest" description="Disordered" evidence="8">
    <location>
        <begin position="560"/>
        <end position="580"/>
    </location>
</feature>
<keyword evidence="4" id="KW-0808">Transferase</keyword>
<dbReference type="PROSITE" id="PS50237">
    <property type="entry name" value="HECT"/>
    <property type="match status" value="1"/>
</dbReference>
<protein>
    <recommendedName>
        <fullName evidence="3">HECT-type E3 ubiquitin transferase</fullName>
        <ecNumber evidence="3">2.3.2.26</ecNumber>
    </recommendedName>
</protein>
<dbReference type="SUPFAM" id="SSF48371">
    <property type="entry name" value="ARM repeat"/>
    <property type="match status" value="1"/>
</dbReference>
<evidence type="ECO:0000256" key="6">
    <source>
        <dbReference type="ARBA" id="ARBA00034494"/>
    </source>
</evidence>
<evidence type="ECO:0000256" key="5">
    <source>
        <dbReference type="ARBA" id="ARBA00022786"/>
    </source>
</evidence>
<dbReference type="CDD" id="cd00078">
    <property type="entry name" value="HECTc"/>
    <property type="match status" value="1"/>
</dbReference>
<feature type="compositionally biased region" description="Low complexity" evidence="8">
    <location>
        <begin position="304"/>
        <end position="313"/>
    </location>
</feature>
<dbReference type="GO" id="GO:0000209">
    <property type="term" value="P:protein polyubiquitination"/>
    <property type="evidence" value="ECO:0007669"/>
    <property type="project" value="TreeGrafter"/>
</dbReference>
<dbReference type="Pfam" id="PF00632">
    <property type="entry name" value="HECT"/>
    <property type="match status" value="1"/>
</dbReference>
<evidence type="ECO:0000313" key="10">
    <source>
        <dbReference type="EMBL" id="KAL0476677.1"/>
    </source>
</evidence>
<comment type="similarity">
    <text evidence="6">Belongs to the UPL family. TOM1/PTR1 subfamily.</text>
</comment>
<feature type="compositionally biased region" description="Polar residues" evidence="8">
    <location>
        <begin position="521"/>
        <end position="532"/>
    </location>
</feature>
<accession>A0AAW2YKY6</accession>
<evidence type="ECO:0000313" key="11">
    <source>
        <dbReference type="Proteomes" id="UP001431209"/>
    </source>
</evidence>
<dbReference type="Gene3D" id="3.90.1750.10">
    <property type="entry name" value="Hect, E3 ligase catalytic domains"/>
    <property type="match status" value="1"/>
</dbReference>
<dbReference type="PANTHER" id="PTHR11254">
    <property type="entry name" value="HECT DOMAIN UBIQUITIN-PROTEIN LIGASE"/>
    <property type="match status" value="1"/>
</dbReference>
<comment type="pathway">
    <text evidence="2">Protein modification; protein ubiquitination.</text>
</comment>
<keyword evidence="5 7" id="KW-0833">Ubl conjugation pathway</keyword>
<gene>
    <name evidence="10" type="ORF">AKO1_006176</name>
</gene>
<dbReference type="Gene3D" id="3.30.2410.10">
    <property type="entry name" value="Hect, E3 ligase catalytic domain"/>
    <property type="match status" value="1"/>
</dbReference>
<reference evidence="10 11" key="1">
    <citation type="submission" date="2024-03" db="EMBL/GenBank/DDBJ databases">
        <title>The Acrasis kona genome and developmental transcriptomes reveal deep origins of eukaryotic multicellular pathways.</title>
        <authorList>
            <person name="Sheikh S."/>
            <person name="Fu C.-J."/>
            <person name="Brown M.W."/>
            <person name="Baldauf S.L."/>
        </authorList>
    </citation>
    <scope>NUCLEOTIDE SEQUENCE [LARGE SCALE GENOMIC DNA]</scope>
    <source>
        <strain evidence="10 11">ATCC MYA-3509</strain>
    </source>
</reference>
<dbReference type="Pfam" id="PF14377">
    <property type="entry name" value="UBM"/>
    <property type="match status" value="1"/>
</dbReference>
<dbReference type="InterPro" id="IPR035983">
    <property type="entry name" value="Hect_E3_ubiquitin_ligase"/>
</dbReference>
<dbReference type="FunFam" id="3.90.1750.10:FF:000003">
    <property type="entry name" value="E3 ubiquitin-protein ligase UPL1"/>
    <property type="match status" value="1"/>
</dbReference>
<dbReference type="AlphaFoldDB" id="A0AAW2YKY6"/>
<feature type="compositionally biased region" description="Basic and acidic residues" evidence="8">
    <location>
        <begin position="314"/>
        <end position="324"/>
    </location>
</feature>
<evidence type="ECO:0000256" key="1">
    <source>
        <dbReference type="ARBA" id="ARBA00000885"/>
    </source>
</evidence>
<proteinExistence type="inferred from homology"/>
<feature type="active site" description="Glycyl thioester intermediate" evidence="7">
    <location>
        <position position="1037"/>
    </location>
</feature>
<dbReference type="FunFam" id="3.30.2410.10:FF:000009">
    <property type="entry name" value="Probable E3 ubiquitin-protein ligase HECTD2"/>
    <property type="match status" value="1"/>
</dbReference>
<dbReference type="GO" id="GO:0006511">
    <property type="term" value="P:ubiquitin-dependent protein catabolic process"/>
    <property type="evidence" value="ECO:0007669"/>
    <property type="project" value="TreeGrafter"/>
</dbReference>
<name>A0AAW2YKY6_9EUKA</name>
<organism evidence="10 11">
    <name type="scientific">Acrasis kona</name>
    <dbReference type="NCBI Taxonomy" id="1008807"/>
    <lineage>
        <taxon>Eukaryota</taxon>
        <taxon>Discoba</taxon>
        <taxon>Heterolobosea</taxon>
        <taxon>Tetramitia</taxon>
        <taxon>Eutetramitia</taxon>
        <taxon>Acrasidae</taxon>
        <taxon>Acrasis</taxon>
    </lineage>
</organism>
<dbReference type="SMART" id="SM00119">
    <property type="entry name" value="HECTc"/>
    <property type="match status" value="1"/>
</dbReference>
<keyword evidence="11" id="KW-1185">Reference proteome</keyword>
<sequence>MDAAAFIASLAPDLRQEVLMTSDEAVINLLPPDLVNEAYALRQNYYHRQLRQRRIAQNNHPERGAAATAVNKMLNLLDKPEEEDANLKPIFNSRDISCILKLLYMSRSLSKQLILKILGHLCEHSESRYTILYLLMGILEHHDVNDPKIPEMIAPLMMSTVFGVPSYAGFTLRSNTNSVPHSITKRFLELLVALSKLPRVLPLLARPETNLPSLLKISDSKNESIMNKLFGFLSEPYYNSSGKMLEQIMQLIDACIEYLNRMIKTYRQEIKKIREHVDNLNEQFKNLSSELNELKEKIAKKTAAETTTQQESTTVDKQESSSKENEDDDDDDDAQDEEESKEELQMLESNLKSIEESLKKDSEKLEKIQVDNEHLDKQMNQILSTDSIRQLVHVLTKADTSENTVKLLISIMNHMSGAMPQVSRLILREMGDVAIKEAHGVVDVLSAIKSSNKKGASSSSSRPKENKKLLQELKFCRILRTYSAVMKQEKKKILQKEKKDSESNHNQSSQQSSASASSESGLSPINTSSSTPDIESLHYLKESSLDFVWNALEKYLDTIQPSSSSSTTTSNQHNDMMDQDHDPLVNQRAAAASTSSSKKNLALYSSLLPLVEAFFQFHSGFQTEKQDENEVNLSEMMSETPTPTTSRSINGSRVESFLEKNRTFLNELVRTSPNLLTNSLSLLMKHPKYVDFDNKRTWFRAKIHQEQQKSGLGTLPITVRRSNLMADSYNALINRSVQELKDRINVQFAHEAAVDAGGVSREWFLLISREMLNPMYALFIQSLDKTTYQPNPASGINKDHLSYFRFVGRVIALAIYNEQLLDCYFTRSLYKHILGTPISYHDIESIDPEYYKNLKWMLDNDITDVVDYTFTQEMEEFGQRKTVELKPGGKNIAVTNENKMEYVKLATELKMTKLIEHQLTAFLSSFFEIIPKELISVFNEQELELLMSGLPEIDIDDLKKNTEYAGYSSNSDVVRWFWNVVDGLNQHEKALLLQFVTGTSKVPLDGFKSLLGTSGIQRFNIHRVPGDTDLLPTSHTCFNQLDLPEYSSEEVLRERLLLAIRIGAAGFGFV</sequence>
<evidence type="ECO:0000256" key="8">
    <source>
        <dbReference type="SAM" id="MobiDB-lite"/>
    </source>
</evidence>
<dbReference type="InterPro" id="IPR050409">
    <property type="entry name" value="E3_ubiq-protein_ligase"/>
</dbReference>
<evidence type="ECO:0000256" key="7">
    <source>
        <dbReference type="PROSITE-ProRule" id="PRU00104"/>
    </source>
</evidence>
<evidence type="ECO:0000256" key="4">
    <source>
        <dbReference type="ARBA" id="ARBA00022679"/>
    </source>
</evidence>
<dbReference type="Gene3D" id="3.30.2160.10">
    <property type="entry name" value="Hect, E3 ligase catalytic domain"/>
    <property type="match status" value="1"/>
</dbReference>
<dbReference type="SUPFAM" id="SSF56204">
    <property type="entry name" value="Hect, E3 ligase catalytic domain"/>
    <property type="match status" value="1"/>
</dbReference>
<dbReference type="EMBL" id="JAOPGA020000078">
    <property type="protein sequence ID" value="KAL0476677.1"/>
    <property type="molecule type" value="Genomic_DNA"/>
</dbReference>
<evidence type="ECO:0000256" key="2">
    <source>
        <dbReference type="ARBA" id="ARBA00004906"/>
    </source>
</evidence>
<dbReference type="InterPro" id="IPR000569">
    <property type="entry name" value="HECT_dom"/>
</dbReference>
<dbReference type="EC" id="2.3.2.26" evidence="3"/>
<comment type="catalytic activity">
    <reaction evidence="1">
        <text>S-ubiquitinyl-[E2 ubiquitin-conjugating enzyme]-L-cysteine + [acceptor protein]-L-lysine = [E2 ubiquitin-conjugating enzyme]-L-cysteine + N(6)-ubiquitinyl-[acceptor protein]-L-lysine.</text>
        <dbReference type="EC" id="2.3.2.26"/>
    </reaction>
</comment>
<feature type="compositionally biased region" description="Acidic residues" evidence="8">
    <location>
        <begin position="325"/>
        <end position="341"/>
    </location>
</feature>
<dbReference type="FunFam" id="3.30.2160.10:FF:000001">
    <property type="entry name" value="E3 ubiquitin-protein ligase NEDD4-like"/>
    <property type="match status" value="1"/>
</dbReference>
<dbReference type="GO" id="GO:0005737">
    <property type="term" value="C:cytoplasm"/>
    <property type="evidence" value="ECO:0007669"/>
    <property type="project" value="TreeGrafter"/>
</dbReference>
<evidence type="ECO:0000259" key="9">
    <source>
        <dbReference type="PROSITE" id="PS50237"/>
    </source>
</evidence>
<dbReference type="InterPro" id="IPR025527">
    <property type="entry name" value="HUWE1/Rev1_UBM"/>
</dbReference>
<feature type="compositionally biased region" description="Basic and acidic residues" evidence="8">
    <location>
        <begin position="493"/>
        <end position="503"/>
    </location>
</feature>
<evidence type="ECO:0000256" key="3">
    <source>
        <dbReference type="ARBA" id="ARBA00012485"/>
    </source>
</evidence>
<feature type="region of interest" description="Disordered" evidence="8">
    <location>
        <begin position="302"/>
        <end position="344"/>
    </location>
</feature>
<dbReference type="PANTHER" id="PTHR11254:SF67">
    <property type="entry name" value="E3 UBIQUITIN-PROTEIN LIGASE HUWE1"/>
    <property type="match status" value="1"/>
</dbReference>
<feature type="compositionally biased region" description="Low complexity" evidence="8">
    <location>
        <begin position="504"/>
        <end position="520"/>
    </location>
</feature>